<reference evidence="1 2" key="1">
    <citation type="journal article" date="2021" name="Elife">
        <title>Chloroplast acquisition without the gene transfer in kleptoplastic sea slugs, Plakobranchus ocellatus.</title>
        <authorList>
            <person name="Maeda T."/>
            <person name="Takahashi S."/>
            <person name="Yoshida T."/>
            <person name="Shimamura S."/>
            <person name="Takaki Y."/>
            <person name="Nagai Y."/>
            <person name="Toyoda A."/>
            <person name="Suzuki Y."/>
            <person name="Arimoto A."/>
            <person name="Ishii H."/>
            <person name="Satoh N."/>
            <person name="Nishiyama T."/>
            <person name="Hasebe M."/>
            <person name="Maruyama T."/>
            <person name="Minagawa J."/>
            <person name="Obokata J."/>
            <person name="Shigenobu S."/>
        </authorList>
    </citation>
    <scope>NUCLEOTIDE SEQUENCE [LARGE SCALE GENOMIC DNA]</scope>
</reference>
<name>A0AAV4DFF4_9GAST</name>
<dbReference type="AlphaFoldDB" id="A0AAV4DFF4"/>
<proteinExistence type="predicted"/>
<comment type="caution">
    <text evidence="1">The sequence shown here is derived from an EMBL/GenBank/DDBJ whole genome shotgun (WGS) entry which is preliminary data.</text>
</comment>
<accession>A0AAV4DFF4</accession>
<dbReference type="Proteomes" id="UP000735302">
    <property type="component" value="Unassembled WGS sequence"/>
</dbReference>
<evidence type="ECO:0000313" key="1">
    <source>
        <dbReference type="EMBL" id="GFO42909.1"/>
    </source>
</evidence>
<protein>
    <submittedName>
        <fullName evidence="1">Uncharacterized protein</fullName>
    </submittedName>
</protein>
<sequence>MDVLIDVRASMLAVISGTWCVQHQIGLRQPKKHGHINSIYSSAGSILASAISTVVKIRSQPRTSFYSSGRDILVDGETQLWAERARLAHVGVIVM</sequence>
<keyword evidence="2" id="KW-1185">Reference proteome</keyword>
<dbReference type="EMBL" id="BLXT01007821">
    <property type="protein sequence ID" value="GFO42909.1"/>
    <property type="molecule type" value="Genomic_DNA"/>
</dbReference>
<evidence type="ECO:0000313" key="2">
    <source>
        <dbReference type="Proteomes" id="UP000735302"/>
    </source>
</evidence>
<organism evidence="1 2">
    <name type="scientific">Plakobranchus ocellatus</name>
    <dbReference type="NCBI Taxonomy" id="259542"/>
    <lineage>
        <taxon>Eukaryota</taxon>
        <taxon>Metazoa</taxon>
        <taxon>Spiralia</taxon>
        <taxon>Lophotrochozoa</taxon>
        <taxon>Mollusca</taxon>
        <taxon>Gastropoda</taxon>
        <taxon>Heterobranchia</taxon>
        <taxon>Euthyneura</taxon>
        <taxon>Panpulmonata</taxon>
        <taxon>Sacoglossa</taxon>
        <taxon>Placobranchoidea</taxon>
        <taxon>Plakobranchidae</taxon>
        <taxon>Plakobranchus</taxon>
    </lineage>
</organism>
<gene>
    <name evidence="1" type="ORF">PoB_006941400</name>
</gene>